<dbReference type="FunFam" id="3.30.200.20:FF:000376">
    <property type="entry name" value="Serine/threonine-protein kinase PBS1"/>
    <property type="match status" value="1"/>
</dbReference>
<dbReference type="InterPro" id="IPR000719">
    <property type="entry name" value="Prot_kinase_dom"/>
</dbReference>
<comment type="similarity">
    <text evidence="7">Belongs to the protein kinase superfamily.</text>
</comment>
<dbReference type="FunFam" id="1.10.510.10:FF:000051">
    <property type="entry name" value="Receptor-like serine/threonine-protein kinase ALE2"/>
    <property type="match status" value="1"/>
</dbReference>
<feature type="transmembrane region" description="Helical" evidence="8">
    <location>
        <begin position="14"/>
        <end position="39"/>
    </location>
</feature>
<evidence type="ECO:0000256" key="1">
    <source>
        <dbReference type="ARBA" id="ARBA00022527"/>
    </source>
</evidence>
<name>A0A835JJ65_9ROSI</name>
<dbReference type="InterPro" id="IPR011009">
    <property type="entry name" value="Kinase-like_dom_sf"/>
</dbReference>
<dbReference type="InterPro" id="IPR001245">
    <property type="entry name" value="Ser-Thr/Tyr_kinase_cat_dom"/>
</dbReference>
<dbReference type="SUPFAM" id="SSF56112">
    <property type="entry name" value="Protein kinase-like (PK-like)"/>
    <property type="match status" value="1"/>
</dbReference>
<evidence type="ECO:0000256" key="7">
    <source>
        <dbReference type="RuleBase" id="RU000304"/>
    </source>
</evidence>
<dbReference type="Pfam" id="PF07714">
    <property type="entry name" value="PK_Tyr_Ser-Thr"/>
    <property type="match status" value="1"/>
</dbReference>
<sequence>METENDEYGRQERIALVAIVVVASLTVASLLVAFTYYCYIRNKLSKRLRNHSRDGYEDKGCVTDLEIATGKGLNVFTFKQLHSATGGFSKANVVGHGGFGLVYRGVLSDGRKVAIKLMDQAGKQGEEEFKVEVELLSHLRSPYLLALLGYCSDDNHKVLVYEFMPNGCLQEHLHHITSSNTVSLSLDWETRLRIALEAAKGLEYLHEHVNPPVIHRDFKSSNILLDRNLHAKVSDFGLAKLGPDKAGGHVSTRVLGTQGYIAPEYALTGHLTTKSDVYSYGVVLLELLTGRVPVDIKRPAGEGVMVSWALPRLTDREKVMEIMDPALEGQYSMKEVVQVAAIAAMCVQPEADYRPLMADVVQSLVPLVKTQRSTLKVESCSNIHADRCHAPQDLVEKMHEAD</sequence>
<dbReference type="PROSITE" id="PS50011">
    <property type="entry name" value="PROTEIN_KINASE_DOM"/>
    <property type="match status" value="1"/>
</dbReference>
<dbReference type="InterPro" id="IPR008271">
    <property type="entry name" value="Ser/Thr_kinase_AS"/>
</dbReference>
<evidence type="ECO:0000313" key="11">
    <source>
        <dbReference type="Proteomes" id="UP000657918"/>
    </source>
</evidence>
<comment type="caution">
    <text evidence="10">The sequence shown here is derived from an EMBL/GenBank/DDBJ whole genome shotgun (WGS) entry which is preliminary data.</text>
</comment>
<reference evidence="10 11" key="1">
    <citation type="submission" date="2020-10" db="EMBL/GenBank/DDBJ databases">
        <title>Plant Genome Project.</title>
        <authorList>
            <person name="Zhang R.-G."/>
        </authorList>
    </citation>
    <scope>NUCLEOTIDE SEQUENCE [LARGE SCALE GENOMIC DNA]</scope>
    <source>
        <strain evidence="10">FAFU-HL-1</strain>
        <tissue evidence="10">Leaf</tissue>
    </source>
</reference>
<dbReference type="PROSITE" id="PS00107">
    <property type="entry name" value="PROTEIN_KINASE_ATP"/>
    <property type="match status" value="1"/>
</dbReference>
<accession>A0A835JJ65</accession>
<dbReference type="OrthoDB" id="4062651at2759"/>
<keyword evidence="4" id="KW-0418">Kinase</keyword>
<evidence type="ECO:0000259" key="9">
    <source>
        <dbReference type="PROSITE" id="PS50011"/>
    </source>
</evidence>
<keyword evidence="8" id="KW-1133">Transmembrane helix</keyword>
<evidence type="ECO:0000256" key="5">
    <source>
        <dbReference type="ARBA" id="ARBA00022840"/>
    </source>
</evidence>
<keyword evidence="8" id="KW-0472">Membrane</keyword>
<dbReference type="Gene3D" id="1.10.510.10">
    <property type="entry name" value="Transferase(Phosphotransferase) domain 1"/>
    <property type="match status" value="1"/>
</dbReference>
<dbReference type="GO" id="GO:0004674">
    <property type="term" value="F:protein serine/threonine kinase activity"/>
    <property type="evidence" value="ECO:0007669"/>
    <property type="project" value="UniProtKB-KW"/>
</dbReference>
<evidence type="ECO:0000256" key="2">
    <source>
        <dbReference type="ARBA" id="ARBA00022679"/>
    </source>
</evidence>
<evidence type="ECO:0000313" key="10">
    <source>
        <dbReference type="EMBL" id="KAF9669444.1"/>
    </source>
</evidence>
<evidence type="ECO:0000256" key="8">
    <source>
        <dbReference type="SAM" id="Phobius"/>
    </source>
</evidence>
<dbReference type="CDD" id="cd14066">
    <property type="entry name" value="STKc_IRAK"/>
    <property type="match status" value="1"/>
</dbReference>
<keyword evidence="1 7" id="KW-0723">Serine/threonine-protein kinase</keyword>
<dbReference type="PANTHER" id="PTHR47989">
    <property type="entry name" value="OS01G0750732 PROTEIN"/>
    <property type="match status" value="1"/>
</dbReference>
<keyword evidence="2" id="KW-0808">Transferase</keyword>
<dbReference type="Gene3D" id="3.30.200.20">
    <property type="entry name" value="Phosphorylase Kinase, domain 1"/>
    <property type="match status" value="1"/>
</dbReference>
<evidence type="ECO:0000256" key="3">
    <source>
        <dbReference type="ARBA" id="ARBA00022741"/>
    </source>
</evidence>
<keyword evidence="8" id="KW-0812">Transmembrane</keyword>
<gene>
    <name evidence="10" type="ORF">SADUNF_Sadunf14G0108200</name>
</gene>
<dbReference type="PANTHER" id="PTHR47989:SF15">
    <property type="entry name" value="SERINE_THREONINE-PROTEIN KINASE PBL7 ISOFORM X1-RELATED"/>
    <property type="match status" value="1"/>
</dbReference>
<organism evidence="10 11">
    <name type="scientific">Salix dunnii</name>
    <dbReference type="NCBI Taxonomy" id="1413687"/>
    <lineage>
        <taxon>Eukaryota</taxon>
        <taxon>Viridiplantae</taxon>
        <taxon>Streptophyta</taxon>
        <taxon>Embryophyta</taxon>
        <taxon>Tracheophyta</taxon>
        <taxon>Spermatophyta</taxon>
        <taxon>Magnoliopsida</taxon>
        <taxon>eudicotyledons</taxon>
        <taxon>Gunneridae</taxon>
        <taxon>Pentapetalae</taxon>
        <taxon>rosids</taxon>
        <taxon>fabids</taxon>
        <taxon>Malpighiales</taxon>
        <taxon>Salicaceae</taxon>
        <taxon>Saliceae</taxon>
        <taxon>Salix</taxon>
    </lineage>
</organism>
<keyword evidence="11" id="KW-1185">Reference proteome</keyword>
<evidence type="ECO:0000256" key="6">
    <source>
        <dbReference type="PROSITE-ProRule" id="PRU10141"/>
    </source>
</evidence>
<feature type="binding site" evidence="6">
    <location>
        <position position="116"/>
    </location>
    <ligand>
        <name>ATP</name>
        <dbReference type="ChEBI" id="CHEBI:30616"/>
    </ligand>
</feature>
<proteinExistence type="inferred from homology"/>
<evidence type="ECO:0000256" key="4">
    <source>
        <dbReference type="ARBA" id="ARBA00022777"/>
    </source>
</evidence>
<dbReference type="GO" id="GO:0005524">
    <property type="term" value="F:ATP binding"/>
    <property type="evidence" value="ECO:0007669"/>
    <property type="project" value="UniProtKB-UniRule"/>
</dbReference>
<dbReference type="Proteomes" id="UP000657918">
    <property type="component" value="Unassembled WGS sequence"/>
</dbReference>
<keyword evidence="5 6" id="KW-0067">ATP-binding</keyword>
<dbReference type="AlphaFoldDB" id="A0A835JJ65"/>
<dbReference type="EMBL" id="JADGMS010000014">
    <property type="protein sequence ID" value="KAF9669444.1"/>
    <property type="molecule type" value="Genomic_DNA"/>
</dbReference>
<protein>
    <recommendedName>
        <fullName evidence="9">Protein kinase domain-containing protein</fullName>
    </recommendedName>
</protein>
<keyword evidence="3 6" id="KW-0547">Nucleotide-binding</keyword>
<dbReference type="PROSITE" id="PS00108">
    <property type="entry name" value="PROTEIN_KINASE_ST"/>
    <property type="match status" value="1"/>
</dbReference>
<feature type="domain" description="Protein kinase" evidence="9">
    <location>
        <begin position="88"/>
        <end position="368"/>
    </location>
</feature>
<dbReference type="InterPro" id="IPR017441">
    <property type="entry name" value="Protein_kinase_ATP_BS"/>
</dbReference>